<keyword evidence="1" id="KW-0732">Signal</keyword>
<accession>A0A3E0H7U6</accession>
<feature type="signal peptide" evidence="1">
    <location>
        <begin position="1"/>
        <end position="29"/>
    </location>
</feature>
<dbReference type="Proteomes" id="UP000256269">
    <property type="component" value="Unassembled WGS sequence"/>
</dbReference>
<comment type="caution">
    <text evidence="3">The sequence shown here is derived from an EMBL/GenBank/DDBJ whole genome shotgun (WGS) entry which is preliminary data.</text>
</comment>
<evidence type="ECO:0000313" key="4">
    <source>
        <dbReference type="Proteomes" id="UP000256269"/>
    </source>
</evidence>
<evidence type="ECO:0000313" key="3">
    <source>
        <dbReference type="EMBL" id="REH39347.1"/>
    </source>
</evidence>
<organism evidence="3 4">
    <name type="scientific">Kutzneria buriramensis</name>
    <dbReference type="NCBI Taxonomy" id="1045776"/>
    <lineage>
        <taxon>Bacteria</taxon>
        <taxon>Bacillati</taxon>
        <taxon>Actinomycetota</taxon>
        <taxon>Actinomycetes</taxon>
        <taxon>Pseudonocardiales</taxon>
        <taxon>Pseudonocardiaceae</taxon>
        <taxon>Kutzneria</taxon>
    </lineage>
</organism>
<dbReference type="EMBL" id="QUNO01000013">
    <property type="protein sequence ID" value="REH39347.1"/>
    <property type="molecule type" value="Genomic_DNA"/>
</dbReference>
<dbReference type="Gene3D" id="3.90.1720.10">
    <property type="entry name" value="endopeptidase domain like (from Nostoc punctiforme)"/>
    <property type="match status" value="1"/>
</dbReference>
<dbReference type="InterPro" id="IPR038765">
    <property type="entry name" value="Papain-like_cys_pep_sf"/>
</dbReference>
<dbReference type="OrthoDB" id="2677885at2"/>
<dbReference type="SUPFAM" id="SSF50405">
    <property type="entry name" value="Actin-crosslinking proteins"/>
    <property type="match status" value="1"/>
</dbReference>
<sequence>MTRSSLRAVLVAAALVTGSTIGGHSVAVAATGQDTMLVSNASHKFVTAEVGRSGDAFGTSRARADAPGPYEHFTLVPTGNPNSFYLWSNQAKNYVSAEFARTGDQRGVLRARQTPTAPGPWETFYYLPNSDGTTSIAVYDSSGTRWYVSAENGWTGDDYGTLRARSTSPGPWEKFVFTSRYVSGYDDFPTLWRNSKLDQFYVDPWGWNRECVVFAAWKIYENSGGTQQPNGQNAPNDWASHSIDVNNNWGFAKDWYAYAVNHKVRNDDSPTVGSIAQWVSNQGWFAAHGHVAVVTAVFPDGSILVSGYNGHAEGEYRTWYFPHHQTITDSYDGKNLPIVWPEHFLHINGL</sequence>
<dbReference type="RefSeq" id="WP_116178676.1">
    <property type="nucleotide sequence ID" value="NZ_CP144375.1"/>
</dbReference>
<protein>
    <submittedName>
        <fullName evidence="3">CHAP domain-containing protein</fullName>
    </submittedName>
</protein>
<dbReference type="InterPro" id="IPR008999">
    <property type="entry name" value="Actin-crosslinking"/>
</dbReference>
<name>A0A3E0H7U6_9PSEU</name>
<dbReference type="SUPFAM" id="SSF54001">
    <property type="entry name" value="Cysteine proteinases"/>
    <property type="match status" value="1"/>
</dbReference>
<dbReference type="CDD" id="cd00257">
    <property type="entry name" value="beta-trefoil_FSCN-like"/>
    <property type="match status" value="1"/>
</dbReference>
<dbReference type="Gene3D" id="2.80.10.50">
    <property type="match status" value="1"/>
</dbReference>
<evidence type="ECO:0000256" key="1">
    <source>
        <dbReference type="SAM" id="SignalP"/>
    </source>
</evidence>
<gene>
    <name evidence="3" type="ORF">BCF44_113202</name>
</gene>
<evidence type="ECO:0000259" key="2">
    <source>
        <dbReference type="PROSITE" id="PS50911"/>
    </source>
</evidence>
<feature type="domain" description="Peptidase C51" evidence="2">
    <location>
        <begin position="186"/>
        <end position="340"/>
    </location>
</feature>
<keyword evidence="4" id="KW-1185">Reference proteome</keyword>
<reference evidence="3 4" key="1">
    <citation type="submission" date="2018-08" db="EMBL/GenBank/DDBJ databases">
        <title>Genomic Encyclopedia of Archaeal and Bacterial Type Strains, Phase II (KMG-II): from individual species to whole genera.</title>
        <authorList>
            <person name="Goeker M."/>
        </authorList>
    </citation>
    <scope>NUCLEOTIDE SEQUENCE [LARGE SCALE GENOMIC DNA]</scope>
    <source>
        <strain evidence="3 4">DSM 45791</strain>
    </source>
</reference>
<dbReference type="PROSITE" id="PS50911">
    <property type="entry name" value="CHAP"/>
    <property type="match status" value="1"/>
</dbReference>
<dbReference type="InterPro" id="IPR007921">
    <property type="entry name" value="CHAP_dom"/>
</dbReference>
<dbReference type="Pfam" id="PF05257">
    <property type="entry name" value="CHAP"/>
    <property type="match status" value="1"/>
</dbReference>
<dbReference type="AlphaFoldDB" id="A0A3E0H7U6"/>
<proteinExistence type="predicted"/>
<feature type="chain" id="PRO_5017661626" evidence="1">
    <location>
        <begin position="30"/>
        <end position="350"/>
    </location>
</feature>